<evidence type="ECO:0000256" key="4">
    <source>
        <dbReference type="ARBA" id="ARBA00022723"/>
    </source>
</evidence>
<evidence type="ECO:0000256" key="9">
    <source>
        <dbReference type="ARBA" id="ARBA00048173"/>
    </source>
</evidence>
<dbReference type="KEGG" id="msil:METEAL_38910"/>
<dbReference type="PROSITE" id="PS50878">
    <property type="entry name" value="RT_POL"/>
    <property type="match status" value="1"/>
</dbReference>
<proteinExistence type="inferred from homology"/>
<dbReference type="InterPro" id="IPR000477">
    <property type="entry name" value="RT_dom"/>
</dbReference>
<dbReference type="GO" id="GO:0003723">
    <property type="term" value="F:RNA binding"/>
    <property type="evidence" value="ECO:0007669"/>
    <property type="project" value="InterPro"/>
</dbReference>
<keyword evidence="3" id="KW-0548">Nucleotidyltransferase</keyword>
<keyword evidence="5" id="KW-0460">Magnesium</keyword>
<keyword evidence="6 11" id="KW-0695">RNA-directed DNA polymerase</keyword>
<dbReference type="EMBL" id="AP027080">
    <property type="protein sequence ID" value="BDU72753.1"/>
    <property type="molecule type" value="Genomic_DNA"/>
</dbReference>
<evidence type="ECO:0000256" key="2">
    <source>
        <dbReference type="ARBA" id="ARBA00022679"/>
    </source>
</evidence>
<dbReference type="Proteomes" id="UP001238179">
    <property type="component" value="Chromosome"/>
</dbReference>
<dbReference type="KEGG" id="msil:METEAL_19270"/>
<dbReference type="GO" id="GO:0051607">
    <property type="term" value="P:defense response to virus"/>
    <property type="evidence" value="ECO:0007669"/>
    <property type="project" value="UniProtKB-KW"/>
</dbReference>
<gene>
    <name evidence="11" type="primary">ltrA_1</name>
    <name evidence="12" type="synonym">ltrA_2</name>
    <name evidence="13" type="synonym">ltrA_3</name>
    <name evidence="14" type="synonym">ltrA_4</name>
    <name evidence="15" type="synonym">ltrA_5</name>
    <name evidence="16" type="synonym">ltrA_6</name>
    <name evidence="17" type="synonym">ltrA_7</name>
    <name evidence="11" type="ORF">METEAL_18310</name>
    <name evidence="12" type="ORF">METEAL_18860</name>
    <name evidence="13" type="ORF">METEAL_19270</name>
    <name evidence="14" type="ORF">METEAL_24080</name>
    <name evidence="15" type="ORF">METEAL_28670</name>
    <name evidence="16" type="ORF">METEAL_31090</name>
    <name evidence="17" type="ORF">METEAL_38910</name>
</gene>
<keyword evidence="18" id="KW-1185">Reference proteome</keyword>
<protein>
    <recommendedName>
        <fullName evidence="1">RNA-directed DNA polymerase</fullName>
        <ecNumber evidence="1">2.7.7.49</ecNumber>
    </recommendedName>
</protein>
<name>A0AA48GJV4_9BACT</name>
<dbReference type="KEGG" id="msil:METEAL_31090"/>
<dbReference type="InterPro" id="IPR030931">
    <property type="entry name" value="Group_II_RT_mat"/>
</dbReference>
<comment type="catalytic activity">
    <reaction evidence="9">
        <text>DNA(n) + a 2'-deoxyribonucleoside 5'-triphosphate = DNA(n+1) + diphosphate</text>
        <dbReference type="Rhea" id="RHEA:22508"/>
        <dbReference type="Rhea" id="RHEA-COMP:17339"/>
        <dbReference type="Rhea" id="RHEA-COMP:17340"/>
        <dbReference type="ChEBI" id="CHEBI:33019"/>
        <dbReference type="ChEBI" id="CHEBI:61560"/>
        <dbReference type="ChEBI" id="CHEBI:173112"/>
        <dbReference type="EC" id="2.7.7.49"/>
    </reaction>
</comment>
<evidence type="ECO:0000256" key="1">
    <source>
        <dbReference type="ARBA" id="ARBA00012493"/>
    </source>
</evidence>
<evidence type="ECO:0000256" key="8">
    <source>
        <dbReference type="ARBA" id="ARBA00034120"/>
    </source>
</evidence>
<keyword evidence="4" id="KW-0479">Metal-binding</keyword>
<evidence type="ECO:0000313" key="15">
    <source>
        <dbReference type="EMBL" id="BDU73693.1"/>
    </source>
</evidence>
<dbReference type="EMBL" id="AP027080">
    <property type="protein sequence ID" value="BDU73234.1"/>
    <property type="molecule type" value="Genomic_DNA"/>
</dbReference>
<dbReference type="KEGG" id="msil:METEAL_24080"/>
<dbReference type="KEGG" id="msil:METEAL_18310"/>
<evidence type="ECO:0000313" key="12">
    <source>
        <dbReference type="EMBL" id="BDU72712.1"/>
    </source>
</evidence>
<evidence type="ECO:0000256" key="6">
    <source>
        <dbReference type="ARBA" id="ARBA00022918"/>
    </source>
</evidence>
<reference evidence="18" key="2">
    <citation type="journal article" date="2023" name="Int. J. Syst. Evol. Microbiol.">
        <title>Mesoterricola silvestris gen. nov., sp. nov., Mesoterricola sediminis sp. nov., Geothrix oryzae sp. nov., Geothrix edaphica sp. nov., Geothrix rubra sp. nov., and Geothrix limicola sp. nov., six novel members of Acidobacteriota isolated from soils.</title>
        <authorList>
            <person name="Itoh H."/>
            <person name="Sugisawa Y."/>
            <person name="Mise K."/>
            <person name="Xu Z."/>
            <person name="Kuniyasu M."/>
            <person name="Ushijima N."/>
            <person name="Kawano K."/>
            <person name="Kobayashi E."/>
            <person name="Shiratori Y."/>
            <person name="Masuda Y."/>
            <person name="Senoo K."/>
        </authorList>
    </citation>
    <scope>NUCLEOTIDE SEQUENCE [LARGE SCALE GENOMIC DNA]</scope>
    <source>
        <strain evidence="18">W79</strain>
    </source>
</reference>
<dbReference type="PANTHER" id="PTHR34047:SF3">
    <property type="entry name" value="BLR2052 PROTEIN"/>
    <property type="match status" value="1"/>
</dbReference>
<keyword evidence="7" id="KW-0051">Antiviral defense</keyword>
<dbReference type="AlphaFoldDB" id="A0AA48GJV4"/>
<dbReference type="GO" id="GO:0046872">
    <property type="term" value="F:metal ion binding"/>
    <property type="evidence" value="ECO:0007669"/>
    <property type="project" value="UniProtKB-KW"/>
</dbReference>
<evidence type="ECO:0000313" key="14">
    <source>
        <dbReference type="EMBL" id="BDU73234.1"/>
    </source>
</evidence>
<reference evidence="11" key="1">
    <citation type="journal article" date="2023" name="Int. J. Syst. Evol. Microbiol.">
        <title>Mesoterricola silvestris gen. nov., sp. nov., Mesoterricola sediminis sp. nov., Geothrix oryzae sp. nov., Geothrix edaphica sp. nov., Geothrix rubra sp. nov., and Geothrix limicola sp. nov., six novel members of Acidobacteriota isolated from soils.</title>
        <authorList>
            <person name="Itoh H."/>
            <person name="Sugisawa Y."/>
            <person name="Mise K."/>
            <person name="Xu Z."/>
            <person name="Kuniyasu M."/>
            <person name="Ushijima N."/>
            <person name="Kawano K."/>
            <person name="Kobayashi E."/>
            <person name="Shiratori Y."/>
            <person name="Masuda Y."/>
            <person name="Senoo K."/>
        </authorList>
    </citation>
    <scope>NUCLEOTIDE SEQUENCE</scope>
    <source>
        <strain evidence="11">W79</strain>
    </source>
</reference>
<sequence length="397" mass="45929">MDGETLSMFDKDLEGNLYKIWNRMSSGSYFPPPVKRVEIPKKDGRTRPLGIPTVADRVAQMVAKQVLEPLVEPMFHEDSYGYRPGRSALDAVAKARERCWRLDWVIDLDIKGFFDNLPHDLILKAVRHHTESDSALKWIPLYVERWLKAPAQREDGTLQERTAGTPQGGVISPLLANLFMHYAFDAWMGRVFPNVPFERYADDAVIHCVSLAQAKYVLEGVRRRLKDKGLELHPEKTKIVYCKDDSRPGDHDHTAFDFLSYTFRGRSVKTRDGKLFVGFNPAMSDKAKKAAREAIREWKLTTKMNTKTLSELASFINPIVRGWVNYYGRFHRSECLELLDYLNLVLARWAKRKYKRFHRDWTAAFRWLGDIAHQRQEGLFYHWTLGIRPGGWAGRAG</sequence>
<evidence type="ECO:0000256" key="5">
    <source>
        <dbReference type="ARBA" id="ARBA00022842"/>
    </source>
</evidence>
<evidence type="ECO:0000313" key="16">
    <source>
        <dbReference type="EMBL" id="BDU73935.1"/>
    </source>
</evidence>
<dbReference type="InterPro" id="IPR051083">
    <property type="entry name" value="GrpII_Intron_Splice-Mob/Def"/>
</dbReference>
<dbReference type="InterPro" id="IPR000123">
    <property type="entry name" value="Reverse_transcriptase_msDNA"/>
</dbReference>
<evidence type="ECO:0000313" key="18">
    <source>
        <dbReference type="Proteomes" id="UP001238179"/>
    </source>
</evidence>
<dbReference type="NCBIfam" id="TIGR04416">
    <property type="entry name" value="group_II_RT_mat"/>
    <property type="match status" value="1"/>
</dbReference>
<dbReference type="KEGG" id="msil:METEAL_28670"/>
<dbReference type="GO" id="GO:0003964">
    <property type="term" value="F:RNA-directed DNA polymerase activity"/>
    <property type="evidence" value="ECO:0007669"/>
    <property type="project" value="UniProtKB-KW"/>
</dbReference>
<dbReference type="EMBL" id="AP027080">
    <property type="protein sequence ID" value="BDU72712.1"/>
    <property type="molecule type" value="Genomic_DNA"/>
</dbReference>
<evidence type="ECO:0000313" key="17">
    <source>
        <dbReference type="EMBL" id="BDU74717.1"/>
    </source>
</evidence>
<dbReference type="SUPFAM" id="SSF56672">
    <property type="entry name" value="DNA/RNA polymerases"/>
    <property type="match status" value="1"/>
</dbReference>
<feature type="domain" description="Reverse transcriptase" evidence="10">
    <location>
        <begin position="20"/>
        <end position="263"/>
    </location>
</feature>
<dbReference type="PANTHER" id="PTHR34047">
    <property type="entry name" value="NUCLEAR INTRON MATURASE 1, MITOCHONDRIAL-RELATED"/>
    <property type="match status" value="1"/>
</dbReference>
<evidence type="ECO:0000259" key="10">
    <source>
        <dbReference type="PROSITE" id="PS50878"/>
    </source>
</evidence>
<evidence type="ECO:0000256" key="3">
    <source>
        <dbReference type="ARBA" id="ARBA00022695"/>
    </source>
</evidence>
<dbReference type="PRINTS" id="PR00866">
    <property type="entry name" value="RNADNAPOLMS"/>
</dbReference>
<comment type="similarity">
    <text evidence="8">Belongs to the bacterial reverse transcriptase family.</text>
</comment>
<evidence type="ECO:0000313" key="13">
    <source>
        <dbReference type="EMBL" id="BDU72753.1"/>
    </source>
</evidence>
<evidence type="ECO:0000256" key="7">
    <source>
        <dbReference type="ARBA" id="ARBA00023118"/>
    </source>
</evidence>
<dbReference type="InterPro" id="IPR043502">
    <property type="entry name" value="DNA/RNA_pol_sf"/>
</dbReference>
<keyword evidence="2" id="KW-0808">Transferase</keyword>
<dbReference type="EMBL" id="AP027080">
    <property type="protein sequence ID" value="BDU73935.1"/>
    <property type="molecule type" value="Genomic_DNA"/>
</dbReference>
<dbReference type="EC" id="2.7.7.49" evidence="1"/>
<dbReference type="InterPro" id="IPR013597">
    <property type="entry name" value="Mat_intron_G2"/>
</dbReference>
<dbReference type="EMBL" id="AP027080">
    <property type="protein sequence ID" value="BDU74717.1"/>
    <property type="molecule type" value="Genomic_DNA"/>
</dbReference>
<accession>A0AA48GJV4</accession>
<dbReference type="CDD" id="cd01651">
    <property type="entry name" value="RT_G2_intron"/>
    <property type="match status" value="1"/>
</dbReference>
<dbReference type="Pfam" id="PF00078">
    <property type="entry name" value="RVT_1"/>
    <property type="match status" value="1"/>
</dbReference>
<dbReference type="EMBL" id="AP027080">
    <property type="protein sequence ID" value="BDU73693.1"/>
    <property type="molecule type" value="Genomic_DNA"/>
</dbReference>
<dbReference type="EMBL" id="AP027080">
    <property type="protein sequence ID" value="BDU72657.1"/>
    <property type="molecule type" value="Genomic_DNA"/>
</dbReference>
<organism evidence="11 18">
    <name type="scientific">Mesoterricola silvestris</name>
    <dbReference type="NCBI Taxonomy" id="2927979"/>
    <lineage>
        <taxon>Bacteria</taxon>
        <taxon>Pseudomonadati</taxon>
        <taxon>Acidobacteriota</taxon>
        <taxon>Holophagae</taxon>
        <taxon>Holophagales</taxon>
        <taxon>Holophagaceae</taxon>
        <taxon>Mesoterricola</taxon>
    </lineage>
</organism>
<evidence type="ECO:0000313" key="11">
    <source>
        <dbReference type="EMBL" id="BDU72657.1"/>
    </source>
</evidence>
<dbReference type="Pfam" id="PF08388">
    <property type="entry name" value="GIIM"/>
    <property type="match status" value="1"/>
</dbReference>
<dbReference type="KEGG" id="msil:METEAL_18860"/>